<evidence type="ECO:0000256" key="4">
    <source>
        <dbReference type="ARBA" id="ARBA00022989"/>
    </source>
</evidence>
<reference evidence="7 8" key="1">
    <citation type="submission" date="2021-03" db="EMBL/GenBank/DDBJ databases">
        <title>Enterococcal diversity collection.</title>
        <authorList>
            <person name="Gilmore M.S."/>
            <person name="Schwartzman J."/>
            <person name="Van Tyne D."/>
            <person name="Martin M."/>
            <person name="Earl A.M."/>
            <person name="Manson A.L."/>
            <person name="Straub T."/>
            <person name="Salamzade R."/>
            <person name="Saavedra J."/>
            <person name="Lebreton F."/>
            <person name="Prichula J."/>
            <person name="Schaufler K."/>
            <person name="Gaca A."/>
            <person name="Sgardioli B."/>
            <person name="Wagenaar J."/>
            <person name="Strong T."/>
        </authorList>
    </citation>
    <scope>NUCLEOTIDE SEQUENCE [LARGE SCALE GENOMIC DNA]</scope>
    <source>
        <strain evidence="7 8">669A</strain>
    </source>
</reference>
<feature type="transmembrane region" description="Helical" evidence="6">
    <location>
        <begin position="294"/>
        <end position="312"/>
    </location>
</feature>
<keyword evidence="3" id="KW-0133">Cell shape</keyword>
<evidence type="ECO:0000256" key="1">
    <source>
        <dbReference type="ARBA" id="ARBA00004141"/>
    </source>
</evidence>
<feature type="transmembrane region" description="Helical" evidence="6">
    <location>
        <begin position="361"/>
        <end position="383"/>
    </location>
</feature>
<sequence length="397" mass="44391">MDTIKRNKDNRIDYGVILPVFLLCLIGLLSLYVALTHDPRDTNIFRGIAMQSLWYALGALVVVIIMHLDAKWLWRLTPFLYVIGLAVMLALLEYYDPTLAASTGSKNWFRFGTMTFQPSELMKIAYILMLALIITRHNVKNSLRTLKTDLLLIGKLVLATIPVLVLVKMQNDFGTMLVFLAIFAGMFLMSGISWLIVVPAIILVAVTGTAVILLVTTDFGRELLSNVGFKSYQFARIDSWLDPFHDPQGQSFQLAHALMAIGSGGMFGTGYNVSNVYVPVRESDMIFSVIGENFGFIGGAFVILLYFVLIYRMIRVCFDMNNEFYAYIATGIIMMILFHVFENIGANIGLLPLTGIPLPFISQGGSSIIGNMMGIGLILSMRYQTAKKLETRRTRRV</sequence>
<feature type="transmembrane region" description="Helical" evidence="6">
    <location>
        <begin position="78"/>
        <end position="95"/>
    </location>
</feature>
<keyword evidence="2 6" id="KW-0812">Transmembrane</keyword>
<dbReference type="PANTHER" id="PTHR30474">
    <property type="entry name" value="CELL CYCLE PROTEIN"/>
    <property type="match status" value="1"/>
</dbReference>
<dbReference type="InterPro" id="IPR018365">
    <property type="entry name" value="Cell_cycle_FtsW-rel_CS"/>
</dbReference>
<name>A0ABS3L751_9ENTE</name>
<gene>
    <name evidence="7" type="ORF">JZO70_02005</name>
</gene>
<feature type="transmembrane region" description="Helical" evidence="6">
    <location>
        <begin position="12"/>
        <end position="35"/>
    </location>
</feature>
<feature type="transmembrane region" description="Helical" evidence="6">
    <location>
        <begin position="173"/>
        <end position="189"/>
    </location>
</feature>
<dbReference type="Proteomes" id="UP000664601">
    <property type="component" value="Unassembled WGS sequence"/>
</dbReference>
<evidence type="ECO:0000256" key="3">
    <source>
        <dbReference type="ARBA" id="ARBA00022960"/>
    </source>
</evidence>
<evidence type="ECO:0000313" key="7">
    <source>
        <dbReference type="EMBL" id="MBO1304920.1"/>
    </source>
</evidence>
<feature type="transmembrane region" description="Helical" evidence="6">
    <location>
        <begin position="194"/>
        <end position="215"/>
    </location>
</feature>
<evidence type="ECO:0000313" key="8">
    <source>
        <dbReference type="Proteomes" id="UP000664601"/>
    </source>
</evidence>
<keyword evidence="4 6" id="KW-1133">Transmembrane helix</keyword>
<protein>
    <submittedName>
        <fullName evidence="7">FtsW/RodA/SpoVE family cell cycle protein</fullName>
    </submittedName>
</protein>
<feature type="transmembrane region" description="Helical" evidence="6">
    <location>
        <begin position="115"/>
        <end position="134"/>
    </location>
</feature>
<dbReference type="RefSeq" id="WP_207671868.1">
    <property type="nucleotide sequence ID" value="NZ_JAFREM010000004.1"/>
</dbReference>
<dbReference type="PROSITE" id="PS00428">
    <property type="entry name" value="FTSW_RODA_SPOVE"/>
    <property type="match status" value="1"/>
</dbReference>
<organism evidence="7 8">
    <name type="scientific">Candidatus Enterococcus moelleringii</name>
    <dbReference type="NCBI Taxonomy" id="2815325"/>
    <lineage>
        <taxon>Bacteria</taxon>
        <taxon>Bacillati</taxon>
        <taxon>Bacillota</taxon>
        <taxon>Bacilli</taxon>
        <taxon>Lactobacillales</taxon>
        <taxon>Enterococcaceae</taxon>
        <taxon>Enterococcus</taxon>
    </lineage>
</organism>
<dbReference type="EMBL" id="JAFREM010000004">
    <property type="protein sequence ID" value="MBO1304920.1"/>
    <property type="molecule type" value="Genomic_DNA"/>
</dbReference>
<keyword evidence="5 6" id="KW-0472">Membrane</keyword>
<evidence type="ECO:0000256" key="6">
    <source>
        <dbReference type="SAM" id="Phobius"/>
    </source>
</evidence>
<dbReference type="InterPro" id="IPR001182">
    <property type="entry name" value="FtsW/RodA"/>
</dbReference>
<dbReference type="PANTHER" id="PTHR30474:SF1">
    <property type="entry name" value="PEPTIDOGLYCAN GLYCOSYLTRANSFERASE MRDB"/>
    <property type="match status" value="1"/>
</dbReference>
<feature type="transmembrane region" description="Helical" evidence="6">
    <location>
        <begin position="47"/>
        <end position="66"/>
    </location>
</feature>
<evidence type="ECO:0000256" key="2">
    <source>
        <dbReference type="ARBA" id="ARBA00022692"/>
    </source>
</evidence>
<dbReference type="Pfam" id="PF01098">
    <property type="entry name" value="FTSW_RODA_SPOVE"/>
    <property type="match status" value="1"/>
</dbReference>
<feature type="transmembrane region" description="Helical" evidence="6">
    <location>
        <begin position="324"/>
        <end position="341"/>
    </location>
</feature>
<comment type="caution">
    <text evidence="7">The sequence shown here is derived from an EMBL/GenBank/DDBJ whole genome shotgun (WGS) entry which is preliminary data.</text>
</comment>
<feature type="transmembrane region" description="Helical" evidence="6">
    <location>
        <begin position="146"/>
        <end position="167"/>
    </location>
</feature>
<comment type="subcellular location">
    <subcellularLocation>
        <location evidence="1">Membrane</location>
        <topology evidence="1">Multi-pass membrane protein</topology>
    </subcellularLocation>
</comment>
<evidence type="ECO:0000256" key="5">
    <source>
        <dbReference type="ARBA" id="ARBA00023136"/>
    </source>
</evidence>
<keyword evidence="8" id="KW-1185">Reference proteome</keyword>
<proteinExistence type="predicted"/>
<accession>A0ABS3L751</accession>